<comment type="subcellular location">
    <subcellularLocation>
        <location evidence="1">Cell membrane</location>
        <topology evidence="1">Multi-pass membrane protein</topology>
    </subcellularLocation>
</comment>
<feature type="transmembrane region" description="Helical" evidence="12">
    <location>
        <begin position="363"/>
        <end position="396"/>
    </location>
</feature>
<name>A0A803K786_XENTR</name>
<dbReference type="Pfam" id="PF00003">
    <property type="entry name" value="7tm_3"/>
    <property type="match status" value="1"/>
</dbReference>
<organism evidence="14">
    <name type="scientific">Xenopus tropicalis</name>
    <name type="common">Western clawed frog</name>
    <name type="synonym">Silurana tropicalis</name>
    <dbReference type="NCBI Taxonomy" id="8364"/>
    <lineage>
        <taxon>Eukaryota</taxon>
        <taxon>Metazoa</taxon>
        <taxon>Chordata</taxon>
        <taxon>Craniata</taxon>
        <taxon>Vertebrata</taxon>
        <taxon>Euteleostomi</taxon>
        <taxon>Amphibia</taxon>
        <taxon>Batrachia</taxon>
        <taxon>Anura</taxon>
        <taxon>Pipoidea</taxon>
        <taxon>Pipidae</taxon>
        <taxon>Xenopodinae</taxon>
        <taxon>Xenopus</taxon>
        <taxon>Silurana</taxon>
    </lineage>
</organism>
<evidence type="ECO:0000256" key="11">
    <source>
        <dbReference type="ARBA" id="ARBA00023224"/>
    </source>
</evidence>
<protein>
    <recommendedName>
        <fullName evidence="13">G-protein coupled receptors family 3 profile domain-containing protein</fullName>
    </recommendedName>
</protein>
<feature type="transmembrane region" description="Helical" evidence="12">
    <location>
        <begin position="434"/>
        <end position="456"/>
    </location>
</feature>
<evidence type="ECO:0000256" key="4">
    <source>
        <dbReference type="ARBA" id="ARBA00022692"/>
    </source>
</evidence>
<dbReference type="GO" id="GO:0004930">
    <property type="term" value="F:G protein-coupled receptor activity"/>
    <property type="evidence" value="ECO:0007669"/>
    <property type="project" value="UniProtKB-KW"/>
</dbReference>
<evidence type="ECO:0000256" key="3">
    <source>
        <dbReference type="ARBA" id="ARBA00022475"/>
    </source>
</evidence>
<feature type="transmembrane region" description="Helical" evidence="12">
    <location>
        <begin position="284"/>
        <end position="308"/>
    </location>
</feature>
<dbReference type="PRINTS" id="PR01535">
    <property type="entry name" value="VOMERONASL2R"/>
</dbReference>
<dbReference type="Pfam" id="PF07562">
    <property type="entry name" value="NCD3G"/>
    <property type="match status" value="1"/>
</dbReference>
<proteinExistence type="inferred from homology"/>
<dbReference type="InterPro" id="IPR017978">
    <property type="entry name" value="GPCR_3_C"/>
</dbReference>
<dbReference type="SUPFAM" id="SSF53822">
    <property type="entry name" value="Periplasmic binding protein-like I"/>
    <property type="match status" value="1"/>
</dbReference>
<reference evidence="14" key="2">
    <citation type="submission" date="2021-03" db="UniProtKB">
        <authorList>
            <consortium name="Ensembl"/>
        </authorList>
    </citation>
    <scope>IDENTIFICATION</scope>
</reference>
<evidence type="ECO:0000256" key="1">
    <source>
        <dbReference type="ARBA" id="ARBA00004651"/>
    </source>
</evidence>
<keyword evidence="9" id="KW-0675">Receptor</keyword>
<dbReference type="CDD" id="cd15283">
    <property type="entry name" value="7tmC_V2R_pheromone"/>
    <property type="match status" value="1"/>
</dbReference>
<reference evidence="14" key="1">
    <citation type="journal article" date="2010" name="Science">
        <title>The genome of the Western clawed frog Xenopus tropicalis.</title>
        <authorList>
            <person name="Hellsten U."/>
            <person name="Harland R.M."/>
            <person name="Gilchrist M.J."/>
            <person name="Hendrix D."/>
            <person name="Jurka J."/>
            <person name="Kapitonov V."/>
            <person name="Ovcharenko I."/>
            <person name="Putnam N.H."/>
            <person name="Shu S."/>
            <person name="Taher L."/>
            <person name="Blitz I.L."/>
            <person name="Blumberg B."/>
            <person name="Dichmann D.S."/>
            <person name="Dubchak I."/>
            <person name="Amaya E."/>
            <person name="Detter J.C."/>
            <person name="Fletcher R."/>
            <person name="Gerhard D.S."/>
            <person name="Goodstein D."/>
            <person name="Graves T."/>
            <person name="Grigoriev I.V."/>
            <person name="Grimwood J."/>
            <person name="Kawashima T."/>
            <person name="Lindquist E."/>
            <person name="Lucas S.M."/>
            <person name="Mead P.E."/>
            <person name="Mitros T."/>
            <person name="Ogino H."/>
            <person name="Ohta Y."/>
            <person name="Poliakov A.V."/>
            <person name="Pollet N."/>
            <person name="Robert J."/>
            <person name="Salamov A."/>
            <person name="Sater A.K."/>
            <person name="Schmutz J."/>
            <person name="Terry A."/>
            <person name="Vize P.D."/>
            <person name="Warren W.C."/>
            <person name="Wells D."/>
            <person name="Wills A."/>
            <person name="Wilson R.K."/>
            <person name="Zimmerman L.B."/>
            <person name="Zorn A.M."/>
            <person name="Grainger R."/>
            <person name="Grammer T."/>
            <person name="Khokha M.K."/>
            <person name="Richardson P.M."/>
            <person name="Rokhsar D.S."/>
        </authorList>
    </citation>
    <scope>NUCLEOTIDE SEQUENCE [LARGE SCALE GENOMIC DNA]</scope>
    <source>
        <strain evidence="14">Nigerian</strain>
    </source>
</reference>
<keyword evidence="6 12" id="KW-1133">Transmembrane helix</keyword>
<dbReference type="InParanoid" id="A0A803K786"/>
<comment type="similarity">
    <text evidence="2">Belongs to the G-protein coupled receptor 3 family.</text>
</comment>
<feature type="transmembrane region" description="Helical" evidence="12">
    <location>
        <begin position="408"/>
        <end position="428"/>
    </location>
</feature>
<feature type="domain" description="G-protein coupled receptors family 3 profile" evidence="13">
    <location>
        <begin position="214"/>
        <end position="478"/>
    </location>
</feature>
<keyword evidence="7" id="KW-0297">G-protein coupled receptor</keyword>
<dbReference type="AlphaFoldDB" id="A0A803K786"/>
<sequence length="485" mass="54538">MFSFTSKVSYGATDTIFNDKRRFPYFFRTIYTHRDQNEAIAMLLIHFGWTWVGIMTVTEDSYERSSEDLRDRIVASGNCVAYVLKLSLGKREDMLYYKKEMDMIVKSLAKVIIVNFPTEYTLHLSSFGGVLGPMIREKVPQSTCSESCSPGYRKVIPEGNPSCCYDCIPCAEGEISNVTNMETCMTCPEEEWPNSKKDTCVRKNIDFLSSQDVLGATLEAFALLLTFMTLSVLGIFIIYRDTPIVRANNRDLSYTLLISLMLSFLCPFLFIGRPTTAICLLRQVVFSLIFTVAVSSVVAKTITVLIAFRSTKPGSKLSKWTGKKLSAFVVILCTLVELGICTWSLVQFPPFPNRDTKTYTDRIILQCIAASSIGFYTTHGYILTLSLFNFALAFLVRKLPDRFNEAHYITFSMLLFCSVWISFIPAYLSAKGKYMVAVEVFAILASSAGLFCCIFIPKCCTILLKPQLNTRVKLSVSNKPTAKAM</sequence>
<evidence type="ECO:0000256" key="9">
    <source>
        <dbReference type="ARBA" id="ARBA00023170"/>
    </source>
</evidence>
<evidence type="ECO:0000256" key="6">
    <source>
        <dbReference type="ARBA" id="ARBA00022989"/>
    </source>
</evidence>
<keyword evidence="10" id="KW-0325">Glycoprotein</keyword>
<keyword evidence="8 12" id="KW-0472">Membrane</keyword>
<evidence type="ECO:0000256" key="10">
    <source>
        <dbReference type="ARBA" id="ARBA00023180"/>
    </source>
</evidence>
<evidence type="ECO:0000256" key="2">
    <source>
        <dbReference type="ARBA" id="ARBA00007242"/>
    </source>
</evidence>
<evidence type="ECO:0000256" key="12">
    <source>
        <dbReference type="SAM" id="Phobius"/>
    </source>
</evidence>
<dbReference type="Ensembl" id="ENSXETT00000116090">
    <property type="protein sequence ID" value="ENSXETP00000116235"/>
    <property type="gene ID" value="ENSXETG00000045703"/>
</dbReference>
<dbReference type="GO" id="GO:0005886">
    <property type="term" value="C:plasma membrane"/>
    <property type="evidence" value="ECO:0007669"/>
    <property type="project" value="UniProtKB-SubCell"/>
</dbReference>
<dbReference type="Gene3D" id="2.10.50.30">
    <property type="entry name" value="GPCR, family 3, nine cysteines domain"/>
    <property type="match status" value="1"/>
</dbReference>
<evidence type="ECO:0000313" key="14">
    <source>
        <dbReference type="Ensembl" id="ENSXETP00000116235"/>
    </source>
</evidence>
<dbReference type="Gene3D" id="3.40.50.2300">
    <property type="match status" value="2"/>
</dbReference>
<feature type="transmembrane region" description="Helical" evidence="12">
    <location>
        <begin position="328"/>
        <end position="351"/>
    </location>
</feature>
<dbReference type="InterPro" id="IPR038550">
    <property type="entry name" value="GPCR_3_9-Cys_sf"/>
</dbReference>
<feature type="transmembrane region" description="Helical" evidence="12">
    <location>
        <begin position="251"/>
        <end position="272"/>
    </location>
</feature>
<keyword evidence="4 12" id="KW-0812">Transmembrane</keyword>
<dbReference type="InterPro" id="IPR001828">
    <property type="entry name" value="ANF_lig-bd_rcpt"/>
</dbReference>
<evidence type="ECO:0000256" key="7">
    <source>
        <dbReference type="ARBA" id="ARBA00023040"/>
    </source>
</evidence>
<dbReference type="InterPro" id="IPR028082">
    <property type="entry name" value="Peripla_BP_I"/>
</dbReference>
<keyword evidence="3" id="KW-1003">Cell membrane</keyword>
<keyword evidence="11" id="KW-0807">Transducer</keyword>
<evidence type="ECO:0000256" key="8">
    <source>
        <dbReference type="ARBA" id="ARBA00023136"/>
    </source>
</evidence>
<accession>A0A803K786</accession>
<dbReference type="GeneTree" id="ENSGT00950000182788"/>
<evidence type="ECO:0000259" key="13">
    <source>
        <dbReference type="PROSITE" id="PS50259"/>
    </source>
</evidence>
<evidence type="ECO:0000256" key="5">
    <source>
        <dbReference type="ARBA" id="ARBA00022729"/>
    </source>
</evidence>
<dbReference type="FunFam" id="2.10.50.30:FF:000002">
    <property type="entry name" value="Vomeronasal 2 receptor, h1"/>
    <property type="match status" value="1"/>
</dbReference>
<dbReference type="PANTHER" id="PTHR24061">
    <property type="entry name" value="CALCIUM-SENSING RECEPTOR-RELATED"/>
    <property type="match status" value="1"/>
</dbReference>
<dbReference type="PROSITE" id="PS50259">
    <property type="entry name" value="G_PROTEIN_RECEP_F3_4"/>
    <property type="match status" value="1"/>
</dbReference>
<dbReference type="Pfam" id="PF01094">
    <property type="entry name" value="ANF_receptor"/>
    <property type="match status" value="1"/>
</dbReference>
<feature type="transmembrane region" description="Helical" evidence="12">
    <location>
        <begin position="220"/>
        <end position="239"/>
    </location>
</feature>
<dbReference type="InterPro" id="IPR011500">
    <property type="entry name" value="GPCR_3_9-Cys_dom"/>
</dbReference>
<keyword evidence="5" id="KW-0732">Signal</keyword>
<dbReference type="InterPro" id="IPR004073">
    <property type="entry name" value="GPCR_3_vmron_rcpt_2"/>
</dbReference>
<dbReference type="PANTHER" id="PTHR24061:SF557">
    <property type="entry name" value="EXTRACELLULAR CALCIUM-SENSING RECEPTOR"/>
    <property type="match status" value="1"/>
</dbReference>
<dbReference type="InterPro" id="IPR000068">
    <property type="entry name" value="GPCR_3_Ca_sens_rcpt-rel"/>
</dbReference>